<name>A0ACC1M2I9_9FUNG</name>
<reference evidence="1" key="1">
    <citation type="submission" date="2022-07" db="EMBL/GenBank/DDBJ databases">
        <title>Phylogenomic reconstructions and comparative analyses of Kickxellomycotina fungi.</title>
        <authorList>
            <person name="Reynolds N.K."/>
            <person name="Stajich J.E."/>
            <person name="Barry K."/>
            <person name="Grigoriev I.V."/>
            <person name="Crous P."/>
            <person name="Smith M.E."/>
        </authorList>
    </citation>
    <scope>NUCLEOTIDE SEQUENCE</scope>
    <source>
        <strain evidence="1">CBS 190363</strain>
    </source>
</reference>
<accession>A0ACC1M2I9</accession>
<gene>
    <name evidence="1" type="primary">ATP5</name>
    <name evidence="1" type="ORF">IWW38_003405</name>
</gene>
<dbReference type="Proteomes" id="UP001139981">
    <property type="component" value="Unassembled WGS sequence"/>
</dbReference>
<organism evidence="1 2">
    <name type="scientific">Coemansia aciculifera</name>
    <dbReference type="NCBI Taxonomy" id="417176"/>
    <lineage>
        <taxon>Eukaryota</taxon>
        <taxon>Fungi</taxon>
        <taxon>Fungi incertae sedis</taxon>
        <taxon>Zoopagomycota</taxon>
        <taxon>Kickxellomycotina</taxon>
        <taxon>Kickxellomycetes</taxon>
        <taxon>Kickxellales</taxon>
        <taxon>Kickxellaceae</taxon>
        <taxon>Coemansia</taxon>
    </lineage>
</organism>
<protein>
    <submittedName>
        <fullName evidence="1">ATP synthase F0 subcomplex subunit OSCP atp5</fullName>
    </submittedName>
</protein>
<dbReference type="EMBL" id="JANBVB010000849">
    <property type="protein sequence ID" value="KAJ2891956.1"/>
    <property type="molecule type" value="Genomic_DNA"/>
</dbReference>
<comment type="caution">
    <text evidence="1">The sequence shown here is derived from an EMBL/GenBank/DDBJ whole genome shotgun (WGS) entry which is preliminary data.</text>
</comment>
<sequence length="211" mass="22887">MFRQSLSVAKAQLARGYATAVPSTKAPIALFGIDGKYATALFQAAAKTDALAAVESDLNNIEQHLTKNARLEEVLSSPLLNKAAKEQLIDSMGKKSEITTHFFKTLVENNRVKETRPIIAAYRSLMEAQRGIVSVTVTSANRLAGKDLKDVKDSLTKGGLIKNYKEVNVVNKVNPSILGGMVVEFGDYTIDMSVSSRLAKLEKLLTDSISV</sequence>
<evidence type="ECO:0000313" key="1">
    <source>
        <dbReference type="EMBL" id="KAJ2891956.1"/>
    </source>
</evidence>
<keyword evidence="2" id="KW-1185">Reference proteome</keyword>
<evidence type="ECO:0000313" key="2">
    <source>
        <dbReference type="Proteomes" id="UP001139981"/>
    </source>
</evidence>
<proteinExistence type="predicted"/>